<protein>
    <submittedName>
        <fullName evidence="4">AAA family ATPase</fullName>
    </submittedName>
</protein>
<organism evidence="4 5">
    <name type="scientific">Nonomuraea rhodomycinica</name>
    <dbReference type="NCBI Taxonomy" id="1712872"/>
    <lineage>
        <taxon>Bacteria</taxon>
        <taxon>Bacillati</taxon>
        <taxon>Actinomycetota</taxon>
        <taxon>Actinomycetes</taxon>
        <taxon>Streptosporangiales</taxon>
        <taxon>Streptosporangiaceae</taxon>
        <taxon>Nonomuraea</taxon>
    </lineage>
</organism>
<keyword evidence="5" id="KW-1185">Reference proteome</keyword>
<dbReference type="Pfam" id="PF13538">
    <property type="entry name" value="UvrD_C_2"/>
    <property type="match status" value="1"/>
</dbReference>
<accession>A0A7Y6IUF3</accession>
<keyword evidence="2" id="KW-0067">ATP-binding</keyword>
<dbReference type="PANTHER" id="PTHR43788">
    <property type="entry name" value="DNA2/NAM7 HELICASE FAMILY MEMBER"/>
    <property type="match status" value="1"/>
</dbReference>
<dbReference type="InterPro" id="IPR027417">
    <property type="entry name" value="P-loop_NTPase"/>
</dbReference>
<dbReference type="Gene3D" id="3.40.50.300">
    <property type="entry name" value="P-loop containing nucleotide triphosphate hydrolases"/>
    <property type="match status" value="2"/>
</dbReference>
<dbReference type="InterPro" id="IPR003593">
    <property type="entry name" value="AAA+_ATPase"/>
</dbReference>
<dbReference type="Pfam" id="PF13604">
    <property type="entry name" value="AAA_30"/>
    <property type="match status" value="1"/>
</dbReference>
<dbReference type="InterPro" id="IPR050534">
    <property type="entry name" value="Coronavir_polyprotein_1ab"/>
</dbReference>
<dbReference type="CDD" id="cd17933">
    <property type="entry name" value="DEXSc_RecD-like"/>
    <property type="match status" value="1"/>
</dbReference>
<dbReference type="RefSeq" id="WP_175602832.1">
    <property type="nucleotide sequence ID" value="NZ_JABWGO010000006.1"/>
</dbReference>
<dbReference type="CDD" id="cd18809">
    <property type="entry name" value="SF1_C_RecD"/>
    <property type="match status" value="1"/>
</dbReference>
<evidence type="ECO:0000256" key="2">
    <source>
        <dbReference type="ARBA" id="ARBA00022840"/>
    </source>
</evidence>
<dbReference type="AlphaFoldDB" id="A0A7Y6IUF3"/>
<comment type="caution">
    <text evidence="4">The sequence shown here is derived from an EMBL/GenBank/DDBJ whole genome shotgun (WGS) entry which is preliminary data.</text>
</comment>
<sequence>MAEEDADKHIGQARTWVQDGRNQLALLDSFFSALRPGSSLALIYAKDIPLLEQRVPGSRILIGAGMVTHVGNHVPWEKSRPGPLDPVMWERSVSHSIRAPSFSDGFLLPYQQLMANPDLVGEDLTPFIARTAPELFNEFSYVSELVSHDSALAALVEIARVVERLTGVANGPWDVVTSWISQRMADIWIHRGAYPGLGSALLAAGIPTGALIAHRVFASDPNAEANPWAALEKAMSEAAQGRGAARGLAQRMVQKIWKGLLADPERFELLRLLARFSLTADQSKRIFDREARKRSGITVTDSELLENPYRIYELDRGSKDSISLHSIDRGLFPRDAGAAAVLLRSPLPDPVEEAIDDRRIRAACVSILERAAEDGHTLLDGSGLRDRLGAMSLEPVCDPTSDAFRIVADEFAPVLRSTALAGNKGQGWQLERLAAASDLITDEVLHRVEAGPIDVTGDWRALIDAVIKGAAHPDDADEHEARQEKARALETLMRSRISVLVGPAGTGKTTMLQALCSHPTVSGRVLLLAPTGKARVQLGEKAGSRARTLAQYLRPFNRWNAQTNTYDIHPNGRKDNNAYTAVIVDEASMLPEEALAALIATLGHVDRLVLCGDHRQLPPIGAGRPFADLVQYLRDSEGAENGNETALSGGGLAELTVARRQKDENAPHGSQGGRDDLAVASWFSVDGSQVAADEAMARVLAGEGDGTLEIRRWTTETDLHKSIVECLVGMPELSLEDKNAYALCRSFGAVIEERFPRFPDGGRGAENWQLLSPVRAQQGGIVGLNRLIRRVWREGGQRRARSNNNLPKPMGADQILLFDKVMIGYNRTHDDVARTGVRERIKGDLANGEIGLVVNSAGRVGQKPTGIKVELATQEDLVFTFWEGLLNGEDKDLGREILELAYAITVHKSQGSQFKTTFVIIPNPCPLLSPELLYTALTRHRGRCVLFIQGDPAELRRVAGPLQSDTGRRLTRLFHAPDPFKAPNGRTLDGAHIHLTVRGELVTSKSEVIVANILANLDVPYVYEQPLVMADASRRLPDFTVSRAGRPPIYWEHLGMLDKSSYRANWEAKRRWYADHGIKPWTDGGGPEGTLVWSTEGVGLEGINAQEIEALARQVFEIPPSN</sequence>
<proteinExistence type="predicted"/>
<gene>
    <name evidence="4" type="ORF">HT134_24650</name>
</gene>
<name>A0A7Y6IUF3_9ACTN</name>
<reference evidence="4 5" key="1">
    <citation type="submission" date="2020-06" db="EMBL/GenBank/DDBJ databases">
        <authorList>
            <person name="Chanama M."/>
        </authorList>
    </citation>
    <scope>NUCLEOTIDE SEQUENCE [LARGE SCALE GENOMIC DNA]</scope>
    <source>
        <strain evidence="4 5">TBRC6557</strain>
    </source>
</reference>
<dbReference type="GO" id="GO:0003678">
    <property type="term" value="F:DNA helicase activity"/>
    <property type="evidence" value="ECO:0007669"/>
    <property type="project" value="UniProtKB-ARBA"/>
</dbReference>
<evidence type="ECO:0000313" key="4">
    <source>
        <dbReference type="EMBL" id="NUW43299.1"/>
    </source>
</evidence>
<evidence type="ECO:0000313" key="5">
    <source>
        <dbReference type="Proteomes" id="UP000546126"/>
    </source>
</evidence>
<feature type="domain" description="AAA+ ATPase" evidence="3">
    <location>
        <begin position="494"/>
        <end position="637"/>
    </location>
</feature>
<dbReference type="InterPro" id="IPR027785">
    <property type="entry name" value="UvrD-like_helicase_C"/>
</dbReference>
<dbReference type="SMART" id="SM00382">
    <property type="entry name" value="AAA"/>
    <property type="match status" value="1"/>
</dbReference>
<dbReference type="GO" id="GO:0005524">
    <property type="term" value="F:ATP binding"/>
    <property type="evidence" value="ECO:0007669"/>
    <property type="project" value="UniProtKB-KW"/>
</dbReference>
<dbReference type="SUPFAM" id="SSF52540">
    <property type="entry name" value="P-loop containing nucleoside triphosphate hydrolases"/>
    <property type="match status" value="2"/>
</dbReference>
<dbReference type="EMBL" id="JABWGO010000006">
    <property type="protein sequence ID" value="NUW43299.1"/>
    <property type="molecule type" value="Genomic_DNA"/>
</dbReference>
<evidence type="ECO:0000259" key="3">
    <source>
        <dbReference type="SMART" id="SM00382"/>
    </source>
</evidence>
<dbReference type="Proteomes" id="UP000546126">
    <property type="component" value="Unassembled WGS sequence"/>
</dbReference>
<keyword evidence="1" id="KW-0547">Nucleotide-binding</keyword>
<dbReference type="PANTHER" id="PTHR43788:SF6">
    <property type="entry name" value="DNA HELICASE B"/>
    <property type="match status" value="1"/>
</dbReference>
<evidence type="ECO:0000256" key="1">
    <source>
        <dbReference type="ARBA" id="ARBA00022741"/>
    </source>
</evidence>